<protein>
    <recommendedName>
        <fullName evidence="3">Lipoprotein</fullName>
    </recommendedName>
</protein>
<evidence type="ECO:0000313" key="1">
    <source>
        <dbReference type="EMBL" id="GER57977.1"/>
    </source>
</evidence>
<dbReference type="Proteomes" id="UP000326509">
    <property type="component" value="Unassembled WGS sequence"/>
</dbReference>
<reference evidence="1 2" key="1">
    <citation type="submission" date="2019-08" db="EMBL/GenBank/DDBJ databases">
        <title>Draft genome sequence of Ulvibacter marinus type strain NBRC 109484.</title>
        <authorList>
            <person name="Kawano K."/>
            <person name="Ushijima N."/>
            <person name="Kihara M."/>
            <person name="Itoh H."/>
        </authorList>
    </citation>
    <scope>NUCLEOTIDE SEQUENCE [LARGE SCALE GENOMIC DNA]</scope>
    <source>
        <strain evidence="1 2">NBRC 109484</strain>
    </source>
</reference>
<dbReference type="OrthoDB" id="978531at2"/>
<sequence length="274" mass="31111">MNQLFKLFIAVVVLTVSSCTVTESIVFNENMGGTYKNSYDLSTIMKMAGGMTPPSEGKEKTKMDTLINFNDFMVAFKDSIATLPEEKQAQLLEMKDMTLHLNMDEDTGIFVMEVSKPFKNFSDIEFVSYQMDDMFAMAKEQTGQSKTGNDSSGSMLEADKVTYKFTDNTFRRVDPKLLIEEGDTFDRLLDTDENQTEEEKKSQEMMDEMLGQFDEMLEESSMTLTYTFPKKIKSVSHKNAIISGDGKTVTFTTDIKTITKDKKLLSNFEVVLEE</sequence>
<accession>A0A5J4J0E2</accession>
<dbReference type="EMBL" id="BKCG01000001">
    <property type="protein sequence ID" value="GER57977.1"/>
    <property type="molecule type" value="Genomic_DNA"/>
</dbReference>
<evidence type="ECO:0008006" key="3">
    <source>
        <dbReference type="Google" id="ProtNLM"/>
    </source>
</evidence>
<organism evidence="1 2">
    <name type="scientific">Patiriisocius marinus</name>
    <dbReference type="NCBI Taxonomy" id="1397112"/>
    <lineage>
        <taxon>Bacteria</taxon>
        <taxon>Pseudomonadati</taxon>
        <taxon>Bacteroidota</taxon>
        <taxon>Flavobacteriia</taxon>
        <taxon>Flavobacteriales</taxon>
        <taxon>Flavobacteriaceae</taxon>
        <taxon>Patiriisocius</taxon>
    </lineage>
</organism>
<gene>
    <name evidence="1" type="ORF">ULMA_00850</name>
</gene>
<dbReference type="AlphaFoldDB" id="A0A5J4J0E2"/>
<dbReference type="PROSITE" id="PS51257">
    <property type="entry name" value="PROKAR_LIPOPROTEIN"/>
    <property type="match status" value="1"/>
</dbReference>
<name>A0A5J4J0E2_9FLAO</name>
<comment type="caution">
    <text evidence="1">The sequence shown here is derived from an EMBL/GenBank/DDBJ whole genome shotgun (WGS) entry which is preliminary data.</text>
</comment>
<keyword evidence="2" id="KW-1185">Reference proteome</keyword>
<evidence type="ECO:0000313" key="2">
    <source>
        <dbReference type="Proteomes" id="UP000326509"/>
    </source>
</evidence>
<proteinExistence type="predicted"/>
<dbReference type="RefSeq" id="WP_151672079.1">
    <property type="nucleotide sequence ID" value="NZ_BKCG01000001.1"/>
</dbReference>